<feature type="region of interest" description="Disordered" evidence="3">
    <location>
        <begin position="32"/>
        <end position="81"/>
    </location>
</feature>
<evidence type="ECO:0000256" key="3">
    <source>
        <dbReference type="SAM" id="MobiDB-lite"/>
    </source>
</evidence>
<evidence type="ECO:0000313" key="6">
    <source>
        <dbReference type="Proteomes" id="UP001497457"/>
    </source>
</evidence>
<keyword evidence="6" id="KW-1185">Reference proteome</keyword>
<evidence type="ECO:0000256" key="2">
    <source>
        <dbReference type="ARBA" id="ARBA00023242"/>
    </source>
</evidence>
<evidence type="ECO:0000313" key="5">
    <source>
        <dbReference type="EMBL" id="CAL5018774.1"/>
    </source>
</evidence>
<dbReference type="InterPro" id="IPR003265">
    <property type="entry name" value="HhH-GPD_domain"/>
</dbReference>
<dbReference type="FunFam" id="1.10.340.30:FF:000007">
    <property type="entry name" value="Methyl-CpG-binding domain protein 4"/>
    <property type="match status" value="1"/>
</dbReference>
<proteinExistence type="predicted"/>
<dbReference type="Pfam" id="PF00730">
    <property type="entry name" value="HhH-GPD"/>
    <property type="match status" value="1"/>
</dbReference>
<dbReference type="PANTHER" id="PTHR15074:SF0">
    <property type="entry name" value="METHYL-CPG-BINDING DOMAIN PROTEIN 4-LIKE PROTEIN"/>
    <property type="match status" value="1"/>
</dbReference>
<evidence type="ECO:0000259" key="4">
    <source>
        <dbReference type="Pfam" id="PF00730"/>
    </source>
</evidence>
<protein>
    <recommendedName>
        <fullName evidence="4">HhH-GPD domain-containing protein</fullName>
    </recommendedName>
</protein>
<sequence length="441" mass="48688">MSAPAPAPAVMAEELEATRQERWRKKRMEQAVVAAASSESPQPPATPDSKVEFPAPVTPETLTPMAVPAGKGRKRKKQEVPPASVLVWEAVPPTPATAAASAQILQVAAEGVAVRKVRKRDKLEQGHSGQPPSPADVHPQGGKTSTDGTDGGVGGSKRVRKRSSGKARVLTKGELLRMKFQAAKDKPLPEGFLPFMENPSYMDQGYCLPCDAFFEQFCYKPEPRKQPPSASGPQEEVNVKEKKMPEKKMSGEKPEKKSQVLSAAEKRSDVYRHVPLDQLVPAPCSPYKLLQEKYAHDPWKVMIICMFLNCTQGVQAKKVLEGFFKRYPDAQTASTADLEKMAGYLAPLGFQNLKAKRIQRFSKGYVEGEWTYVTELYGVGKYAADAYAIFCAGRATEVVPKDHKLVKYWNYVRNLPAEEKRRLQERQGNFALKAQGIAVSS</sequence>
<accession>A0ABC9CDV9</accession>
<gene>
    <name evidence="5" type="ORF">URODEC1_LOCUS74361</name>
</gene>
<feature type="compositionally biased region" description="Basic and acidic residues" evidence="3">
    <location>
        <begin position="237"/>
        <end position="262"/>
    </location>
</feature>
<name>A0ABC9CDV9_9POAL</name>
<dbReference type="InterPro" id="IPR011257">
    <property type="entry name" value="DNA_glycosylase"/>
</dbReference>
<dbReference type="InterPro" id="IPR045138">
    <property type="entry name" value="MeCP2/MBD4"/>
</dbReference>
<comment type="subcellular location">
    <subcellularLocation>
        <location evidence="1">Nucleus</location>
    </subcellularLocation>
</comment>
<feature type="region of interest" description="Disordered" evidence="3">
    <location>
        <begin position="118"/>
        <end position="170"/>
    </location>
</feature>
<dbReference type="PANTHER" id="PTHR15074">
    <property type="entry name" value="METHYL-CPG-BINDING PROTEIN"/>
    <property type="match status" value="1"/>
</dbReference>
<organism evidence="5 6">
    <name type="scientific">Urochloa decumbens</name>
    <dbReference type="NCBI Taxonomy" id="240449"/>
    <lineage>
        <taxon>Eukaryota</taxon>
        <taxon>Viridiplantae</taxon>
        <taxon>Streptophyta</taxon>
        <taxon>Embryophyta</taxon>
        <taxon>Tracheophyta</taxon>
        <taxon>Spermatophyta</taxon>
        <taxon>Magnoliopsida</taxon>
        <taxon>Liliopsida</taxon>
        <taxon>Poales</taxon>
        <taxon>Poaceae</taxon>
        <taxon>PACMAD clade</taxon>
        <taxon>Panicoideae</taxon>
        <taxon>Panicodae</taxon>
        <taxon>Paniceae</taxon>
        <taxon>Melinidinae</taxon>
        <taxon>Urochloa</taxon>
    </lineage>
</organism>
<dbReference type="GO" id="GO:0005634">
    <property type="term" value="C:nucleus"/>
    <property type="evidence" value="ECO:0007669"/>
    <property type="project" value="UniProtKB-SubCell"/>
</dbReference>
<reference evidence="5 6" key="2">
    <citation type="submission" date="2024-10" db="EMBL/GenBank/DDBJ databases">
        <authorList>
            <person name="Ryan C."/>
        </authorList>
    </citation>
    <scope>NUCLEOTIDE SEQUENCE [LARGE SCALE GENOMIC DNA]</scope>
</reference>
<keyword evidence="2" id="KW-0539">Nucleus</keyword>
<feature type="region of interest" description="Disordered" evidence="3">
    <location>
        <begin position="222"/>
        <end position="262"/>
    </location>
</feature>
<dbReference type="SUPFAM" id="SSF48150">
    <property type="entry name" value="DNA-glycosylase"/>
    <property type="match status" value="1"/>
</dbReference>
<dbReference type="GO" id="GO:0003677">
    <property type="term" value="F:DNA binding"/>
    <property type="evidence" value="ECO:0007669"/>
    <property type="project" value="UniProtKB-ARBA"/>
</dbReference>
<evidence type="ECO:0000256" key="1">
    <source>
        <dbReference type="ARBA" id="ARBA00004123"/>
    </source>
</evidence>
<feature type="domain" description="HhH-GPD" evidence="4">
    <location>
        <begin position="312"/>
        <end position="418"/>
    </location>
</feature>
<dbReference type="EMBL" id="OZ075139">
    <property type="protein sequence ID" value="CAL5018774.1"/>
    <property type="molecule type" value="Genomic_DNA"/>
</dbReference>
<dbReference type="Gene3D" id="1.10.340.30">
    <property type="entry name" value="Hypothetical protein, domain 2"/>
    <property type="match status" value="1"/>
</dbReference>
<dbReference type="AlphaFoldDB" id="A0ABC9CDV9"/>
<dbReference type="Proteomes" id="UP001497457">
    <property type="component" value="Chromosome 29rd"/>
</dbReference>
<reference evidence="6" key="1">
    <citation type="submission" date="2024-06" db="EMBL/GenBank/DDBJ databases">
        <authorList>
            <person name="Ryan C."/>
        </authorList>
    </citation>
    <scope>NUCLEOTIDE SEQUENCE [LARGE SCALE GENOMIC DNA]</scope>
</reference>